<accession>V2V982</accession>
<evidence type="ECO:0000313" key="1">
    <source>
        <dbReference type="EMBL" id="ESK57470.1"/>
    </source>
</evidence>
<proteinExistence type="predicted"/>
<comment type="caution">
    <text evidence="1">The sequence shown here is derived from an EMBL/GenBank/DDBJ whole genome shotgun (WGS) entry which is preliminary data.</text>
</comment>
<dbReference type="RefSeq" id="WP_018677043.1">
    <property type="nucleotide sequence ID" value="NZ_AYEV01000001.1"/>
</dbReference>
<keyword evidence="2" id="KW-1185">Reference proteome</keyword>
<dbReference type="Proteomes" id="UP000017404">
    <property type="component" value="Unassembled WGS sequence"/>
</dbReference>
<gene>
    <name evidence="1" type="ORF">F990_00005</name>
</gene>
<sequence>MPELNFSNIRTFDGSKDGGFEELICQLAHLCPPANARTFERKEGAGGDAGVECYWILDDGTEHAWQAKYFLENVDDSQWTQISDSVLTALDKHPNITNYYVCIPQDLPDSRKMGRGGKQVVSARDKWNTHCYKWEKEALKRNMLVNFHFWGKHEILLMLSQRDNPLFNGRARYWFDELIITKDIFERIINRSRLSLGDRFTPEFHVDLPIAKIFEGLGRTKEYIELLNSNVYEWLSIVGEVEKALLRLESCDKNYFKDLVKNISYQDKWSLITTTIEDIKNSLKYKDWFSNLEIYISVFSEIKEFCSELIRVYHFASDHKKTVETVRIYQNDIYKFSDITTNLLNFFTDKITQAAYTRQFLLHGDAGNGKSHMLCDIALTRMGKGLSTVFMLGQHYQGGNPLDFLKRELDLATIDDSTLLGALDACGEADKSNLLIIIDAINEGRFSRDWNDWLISFFHQISQYPHISIVVSCRSTYLNYIFPEGLRSNITQQEHNGFKGFEHRAASIYLNRQGIVKPSVPILAPEYTNPLFLKTCCKAIKQAGLSEFPKGLHGIVNIFEFYIQSAQNKISKVKGYRPHEKVIYNALLRLAEKLFPDNIYGLKFEEAFELINSVDSRNGSDKCLYDLMLEEGLISEDIEYNGVDGQTNHNVVVRFTFERFSDYLIAISIMAGIKSIPELEVALYENYNFQILKSKPNSFKFLGIWSALNIIIADEFKTELIDYFPIEILNYYFFKEIFVKTLISRSTSSFTDRTIEIFHQIPNKCYEDHRINILFALATEPTHKLNAVFLNDWLKNMSLSSRDSYWSTYVAYADEVEEEHETESNLRALIEWALSKEIALAEEERLYLCSIALTWITSTTNRKLRDEVTKAVTHLLCFIPERIILFLENFYETNDPYINERVYAIVYGVLTNLQDNSYTSKISKWIIEHHFKDKYPYPHVLLRDCIVSILLYAEHKQSLPIDIKREYFLPPYKQKWALKDPVHVLNIADQDKNEIYHSVMSSMSDFYCYSMRAIDEVTCTELDIEDMRVGLDEKIKFAKELPANLATELEALILEEADYLLMKKLEESKLWKSLNFDKILEEISNNRTKQIVLDPNPEPNEIINFNKKNKKNEKTKIQLFLENNKDKFNSLQQIRAKWVFKLSNFEIVMQSKKQAQRWIYFRAMQLGWSDELFKSFDRNLSSNGGSRPLIERIGKKYQWIAYHEYLAYLTDSFQVKPDSRFPEAVSTDFFGGWQLGVRDIDPTLLIRRTGDDGWSINNTTTWWQPISINFATSNKINELQEWLWTEKNLPQFNKALIVKDECDISWYALAGFVKFRKEPKVNKDEIPSQDFWYRINPVIISNQFFSDFKQKVLGQELCNPDLIETLRIGYHSFLGEHCWHPCVDDYLNDLSEGFGCRLEHIDENLEAFSPISKYEYEGSTNDASVKDGINFFLPSPQFIHSLGLKRKALSVNNWIDSSGRIVFQDPSVDESGSSFALCRKDILDNWLEENDYRLIWLIGGDKKLFTEYNYDFYGKLNFNSFLSFDNNYIDGSIWTTKTEPVLED</sequence>
<dbReference type="STRING" id="202955.GCA_000759995_03510"/>
<dbReference type="eggNOG" id="COG1484">
    <property type="taxonomic scope" value="Bacteria"/>
</dbReference>
<reference evidence="1 2" key="1">
    <citation type="submission" date="2013-10" db="EMBL/GenBank/DDBJ databases">
        <title>The Genome Sequence of Acinetobacter tjernbergiae CIP107465.</title>
        <authorList>
            <consortium name="The Broad Institute Genomics Platform"/>
            <consortium name="The Broad Institute Genome Sequencing Center for Infectious Disease"/>
            <person name="Cerqueira G."/>
            <person name="Feldgarden M."/>
            <person name="Courvalin P."/>
            <person name="Grillot-Courvalin C."/>
            <person name="Clermont D."/>
            <person name="Rocha E."/>
            <person name="Yoon E.-J."/>
            <person name="Nemec A."/>
            <person name="Young S.K."/>
            <person name="Zeng Q."/>
            <person name="Gargeya S."/>
            <person name="Fitzgerald M."/>
            <person name="Abouelleil A."/>
            <person name="Alvarado L."/>
            <person name="Berlin A.M."/>
            <person name="Chapman S.B."/>
            <person name="Gainer-Dewar J."/>
            <person name="Goldberg J."/>
            <person name="Gnerre S."/>
            <person name="Griggs A."/>
            <person name="Gujja S."/>
            <person name="Hansen M."/>
            <person name="Howarth C."/>
            <person name="Imamovic A."/>
            <person name="Ireland A."/>
            <person name="Larimer J."/>
            <person name="McCowan C."/>
            <person name="Murphy C."/>
            <person name="Pearson M."/>
            <person name="Poon T.W."/>
            <person name="Priest M."/>
            <person name="Roberts A."/>
            <person name="Saif S."/>
            <person name="Shea T."/>
            <person name="Sykes S."/>
            <person name="Wortman J."/>
            <person name="Nusbaum C."/>
            <person name="Birren B."/>
        </authorList>
    </citation>
    <scope>NUCLEOTIDE SEQUENCE [LARGE SCALE GENOMIC DNA]</scope>
    <source>
        <strain evidence="1 2">CIP 107465</strain>
    </source>
</reference>
<dbReference type="PATRIC" id="fig|1120928.5.peg.5"/>
<dbReference type="EMBL" id="AYEV01000001">
    <property type="protein sequence ID" value="ESK57470.1"/>
    <property type="molecule type" value="Genomic_DNA"/>
</dbReference>
<name>V2V982_9GAMM</name>
<organism evidence="1 2">
    <name type="scientific">Acinetobacter tjernbergiae DSM 14971 = CIP 107465</name>
    <dbReference type="NCBI Taxonomy" id="1120928"/>
    <lineage>
        <taxon>Bacteria</taxon>
        <taxon>Pseudomonadati</taxon>
        <taxon>Pseudomonadota</taxon>
        <taxon>Gammaproteobacteria</taxon>
        <taxon>Moraxellales</taxon>
        <taxon>Moraxellaceae</taxon>
        <taxon>Acinetobacter</taxon>
    </lineage>
</organism>
<dbReference type="OrthoDB" id="9757917at2"/>
<protein>
    <submittedName>
        <fullName evidence="1">Uncharacterized protein</fullName>
    </submittedName>
</protein>
<evidence type="ECO:0000313" key="2">
    <source>
        <dbReference type="Proteomes" id="UP000017404"/>
    </source>
</evidence>